<dbReference type="InParanoid" id="A0A5F8HC29"/>
<accession>A0A5F8HC29</accession>
<reference evidence="1" key="2">
    <citation type="submission" date="2025-08" db="UniProtKB">
        <authorList>
            <consortium name="Ensembl"/>
        </authorList>
    </citation>
    <scope>IDENTIFICATION</scope>
</reference>
<name>A0A5F8HC29_MONDO</name>
<dbReference type="GeneTree" id="ENSGT00390000017898"/>
<dbReference type="GO" id="GO:0000122">
    <property type="term" value="P:negative regulation of transcription by RNA polymerase II"/>
    <property type="evidence" value="ECO:0007669"/>
    <property type="project" value="Ensembl"/>
</dbReference>
<proteinExistence type="predicted"/>
<dbReference type="GO" id="GO:0005634">
    <property type="term" value="C:nucleus"/>
    <property type="evidence" value="ECO:0000318"/>
    <property type="project" value="GO_Central"/>
</dbReference>
<keyword evidence="2" id="KW-1185">Reference proteome</keyword>
<dbReference type="Proteomes" id="UP000002280">
    <property type="component" value="Chromosome 7"/>
</dbReference>
<dbReference type="InterPro" id="IPR033375">
    <property type="entry name" value="Cggbp1"/>
</dbReference>
<dbReference type="Bgee" id="ENSMODG00000048070">
    <property type="expression patterns" value="Expressed in uterus and 21 other cell types or tissues"/>
</dbReference>
<dbReference type="GO" id="GO:0005829">
    <property type="term" value="C:cytosol"/>
    <property type="evidence" value="ECO:0007669"/>
    <property type="project" value="Ensembl"/>
</dbReference>
<dbReference type="PANTHER" id="PTHR32344">
    <property type="entry name" value="U1-TYPE DOMAIN-CONTAINING PROTEIN"/>
    <property type="match status" value="1"/>
</dbReference>
<evidence type="ECO:0000313" key="1">
    <source>
        <dbReference type="Ensembl" id="ENSMODP00000057579.1"/>
    </source>
</evidence>
<protein>
    <submittedName>
        <fullName evidence="1">CGG triplet repeat binding protein 1</fullName>
    </submittedName>
</protein>
<dbReference type="STRING" id="13616.ENSMODP00000057579"/>
<dbReference type="AlphaFoldDB" id="A0A5F8HC29"/>
<gene>
    <name evidence="1" type="primary">CGGBP1</name>
</gene>
<organism evidence="1 2">
    <name type="scientific">Monodelphis domestica</name>
    <name type="common">Gray short-tailed opossum</name>
    <dbReference type="NCBI Taxonomy" id="13616"/>
    <lineage>
        <taxon>Eukaryota</taxon>
        <taxon>Metazoa</taxon>
        <taxon>Chordata</taxon>
        <taxon>Craniata</taxon>
        <taxon>Vertebrata</taxon>
        <taxon>Euteleostomi</taxon>
        <taxon>Mammalia</taxon>
        <taxon>Metatheria</taxon>
        <taxon>Didelphimorphia</taxon>
        <taxon>Didelphidae</taxon>
        <taxon>Monodelphis</taxon>
    </lineage>
</organism>
<dbReference type="GO" id="GO:0010468">
    <property type="term" value="P:regulation of gene expression"/>
    <property type="evidence" value="ECO:0000318"/>
    <property type="project" value="GO_Central"/>
</dbReference>
<dbReference type="PANTHER" id="PTHR32344:SF1">
    <property type="entry name" value="U1-TYPE DOMAIN-CONTAINING PROTEIN"/>
    <property type="match status" value="1"/>
</dbReference>
<reference evidence="1 2" key="1">
    <citation type="journal article" date="2007" name="Nature">
        <title>Genome of the marsupial Monodelphis domestica reveals innovation in non-coding sequences.</title>
        <authorList>
            <person name="Mikkelsen T.S."/>
            <person name="Wakefield M.J."/>
            <person name="Aken B."/>
            <person name="Amemiya C.T."/>
            <person name="Chang J.L."/>
            <person name="Duke S."/>
            <person name="Garber M."/>
            <person name="Gentles A.J."/>
            <person name="Goodstadt L."/>
            <person name="Heger A."/>
            <person name="Jurka J."/>
            <person name="Kamal M."/>
            <person name="Mauceli E."/>
            <person name="Searle S.M."/>
            <person name="Sharpe T."/>
            <person name="Baker M.L."/>
            <person name="Batzer M.A."/>
            <person name="Benos P.V."/>
            <person name="Belov K."/>
            <person name="Clamp M."/>
            <person name="Cook A."/>
            <person name="Cuff J."/>
            <person name="Das R."/>
            <person name="Davidow L."/>
            <person name="Deakin J.E."/>
            <person name="Fazzari M.J."/>
            <person name="Glass J.L."/>
            <person name="Grabherr M."/>
            <person name="Greally J.M."/>
            <person name="Gu W."/>
            <person name="Hore T.A."/>
            <person name="Huttley G.A."/>
            <person name="Kleber M."/>
            <person name="Jirtle R.L."/>
            <person name="Koina E."/>
            <person name="Lee J.T."/>
            <person name="Mahony S."/>
            <person name="Marra M.A."/>
            <person name="Miller R.D."/>
            <person name="Nicholls R.D."/>
            <person name="Oda M."/>
            <person name="Papenfuss A.T."/>
            <person name="Parra Z.E."/>
            <person name="Pollock D.D."/>
            <person name="Ray D.A."/>
            <person name="Schein J.E."/>
            <person name="Speed T.P."/>
            <person name="Thompson K."/>
            <person name="VandeBerg J.L."/>
            <person name="Wade C.M."/>
            <person name="Walker J.A."/>
            <person name="Waters P.D."/>
            <person name="Webber C."/>
            <person name="Weidman J.R."/>
            <person name="Xie X."/>
            <person name="Zody M.C."/>
            <person name="Baldwin J."/>
            <person name="Abdouelleil A."/>
            <person name="Abdulkadir J."/>
            <person name="Abebe A."/>
            <person name="Abera B."/>
            <person name="Abreu J."/>
            <person name="Acer S.C."/>
            <person name="Aftuck L."/>
            <person name="Alexander A."/>
            <person name="An P."/>
            <person name="Anderson E."/>
            <person name="Anderson S."/>
            <person name="Arachi H."/>
            <person name="Azer M."/>
            <person name="Bachantsang P."/>
            <person name="Barry A."/>
            <person name="Bayul T."/>
            <person name="Berlin A."/>
            <person name="Bessette D."/>
            <person name="Bloom T."/>
            <person name="Bloom T."/>
            <person name="Boguslavskiy L."/>
            <person name="Bonnet C."/>
            <person name="Boukhgalter B."/>
            <person name="Bourzgui I."/>
            <person name="Brown A."/>
            <person name="Cahill P."/>
            <person name="Channer S."/>
            <person name="Cheshatsang Y."/>
            <person name="Chuda L."/>
            <person name="Citroen M."/>
            <person name="Collymore A."/>
            <person name="Cooke P."/>
            <person name="Costello M."/>
            <person name="D'Aco K."/>
            <person name="Daza R."/>
            <person name="De Haan G."/>
            <person name="DeGray S."/>
            <person name="DeMaso C."/>
            <person name="Dhargay N."/>
            <person name="Dooley K."/>
            <person name="Dooley E."/>
            <person name="Doricent M."/>
            <person name="Dorje P."/>
            <person name="Dorjee K."/>
            <person name="Dupes A."/>
            <person name="Elong R."/>
            <person name="Falk J."/>
            <person name="Farina A."/>
            <person name="Faro S."/>
            <person name="Ferguson D."/>
            <person name="Fisher S."/>
            <person name="Foley C.D."/>
            <person name="Franke A."/>
            <person name="Friedrich D."/>
            <person name="Gadbois L."/>
            <person name="Gearin G."/>
            <person name="Gearin C.R."/>
            <person name="Giannoukos G."/>
            <person name="Goode T."/>
            <person name="Graham J."/>
            <person name="Grandbois E."/>
            <person name="Grewal S."/>
            <person name="Gyaltsen K."/>
            <person name="Hafez N."/>
            <person name="Hagos B."/>
            <person name="Hall J."/>
            <person name="Henson C."/>
            <person name="Hollinger A."/>
            <person name="Honan T."/>
            <person name="Huard M.D."/>
            <person name="Hughes L."/>
            <person name="Hurhula B."/>
            <person name="Husby M.E."/>
            <person name="Kamat A."/>
            <person name="Kanga B."/>
            <person name="Kashin S."/>
            <person name="Khazanovich D."/>
            <person name="Kisner P."/>
            <person name="Lance K."/>
            <person name="Lara M."/>
            <person name="Lee W."/>
            <person name="Lennon N."/>
            <person name="Letendre F."/>
            <person name="LeVine R."/>
            <person name="Lipovsky A."/>
            <person name="Liu X."/>
            <person name="Liu J."/>
            <person name="Liu S."/>
            <person name="Lokyitsang T."/>
            <person name="Lokyitsang Y."/>
            <person name="Lubonja R."/>
            <person name="Lui A."/>
            <person name="MacDonald P."/>
            <person name="Magnisalis V."/>
            <person name="Maru K."/>
            <person name="Matthews C."/>
            <person name="McCusker W."/>
            <person name="McDonough S."/>
            <person name="Mehta T."/>
            <person name="Meldrim J."/>
            <person name="Meneus L."/>
            <person name="Mihai O."/>
            <person name="Mihalev A."/>
            <person name="Mihova T."/>
            <person name="Mittelman R."/>
            <person name="Mlenga V."/>
            <person name="Montmayeur A."/>
            <person name="Mulrain L."/>
            <person name="Navidi A."/>
            <person name="Naylor J."/>
            <person name="Negash T."/>
            <person name="Nguyen T."/>
            <person name="Nguyen N."/>
            <person name="Nicol R."/>
            <person name="Norbu C."/>
            <person name="Norbu N."/>
            <person name="Novod N."/>
            <person name="O'Neill B."/>
            <person name="Osman S."/>
            <person name="Markiewicz E."/>
            <person name="Oyono O.L."/>
            <person name="Patti C."/>
            <person name="Phunkhang P."/>
            <person name="Pierre F."/>
            <person name="Priest M."/>
            <person name="Raghuraman S."/>
            <person name="Rege F."/>
            <person name="Reyes R."/>
            <person name="Rise C."/>
            <person name="Rogov P."/>
            <person name="Ross K."/>
            <person name="Ryan E."/>
            <person name="Settipalli S."/>
            <person name="Shea T."/>
            <person name="Sherpa N."/>
            <person name="Shi L."/>
            <person name="Shih D."/>
            <person name="Sparrow T."/>
            <person name="Spaulding J."/>
            <person name="Stalker J."/>
            <person name="Stange-Thomann N."/>
            <person name="Stavropoulos S."/>
            <person name="Stone C."/>
            <person name="Strader C."/>
            <person name="Tesfaye S."/>
            <person name="Thomson T."/>
            <person name="Thoulutsang Y."/>
            <person name="Thoulutsang D."/>
            <person name="Topham K."/>
            <person name="Topping I."/>
            <person name="Tsamla T."/>
            <person name="Vassiliev H."/>
            <person name="Vo A."/>
            <person name="Wangchuk T."/>
            <person name="Wangdi T."/>
            <person name="Weiand M."/>
            <person name="Wilkinson J."/>
            <person name="Wilson A."/>
            <person name="Yadav S."/>
            <person name="Young G."/>
            <person name="Yu Q."/>
            <person name="Zembek L."/>
            <person name="Zhong D."/>
            <person name="Zimmer A."/>
            <person name="Zwirko Z."/>
            <person name="Jaffe D.B."/>
            <person name="Alvarez P."/>
            <person name="Brockman W."/>
            <person name="Butler J."/>
            <person name="Chin C."/>
            <person name="Gnerre S."/>
            <person name="MacCallum I."/>
            <person name="Graves J.A."/>
            <person name="Ponting C.P."/>
            <person name="Breen M."/>
            <person name="Samollow P.B."/>
            <person name="Lander E.S."/>
            <person name="Lindblad-Toh K."/>
        </authorList>
    </citation>
    <scope>NUCLEOTIDE SEQUENCE [LARGE SCALE GENOMIC DNA]</scope>
</reference>
<dbReference type="GO" id="GO:0005654">
    <property type="term" value="C:nucleoplasm"/>
    <property type="evidence" value="ECO:0007669"/>
    <property type="project" value="Ensembl"/>
</dbReference>
<dbReference type="FunCoup" id="A0A5F8HC29">
    <property type="interactions" value="3038"/>
</dbReference>
<evidence type="ECO:0000313" key="2">
    <source>
        <dbReference type="Proteomes" id="UP000002280"/>
    </source>
</evidence>
<sequence length="155" mass="17078">ETDLEATLFGTDRGCPNLTPLFSQIGNPSLLSVEATKLETNLTLIENQNGAICSNISSCSKPFQQNVRKKQRPLTASLQCNSTAQTEKVSVIQDFVKMCLEANIPLEKADHPAVRAFLSRHVKNGGSIPKSDQLRRAYLPDGYENENQLLNSQDC</sequence>
<dbReference type="GO" id="GO:0042802">
    <property type="term" value="F:identical protein binding"/>
    <property type="evidence" value="ECO:0007669"/>
    <property type="project" value="Ensembl"/>
</dbReference>
<dbReference type="GO" id="GO:0040029">
    <property type="term" value="P:epigenetic regulation of gene expression"/>
    <property type="evidence" value="ECO:0007669"/>
    <property type="project" value="Ensembl"/>
</dbReference>
<dbReference type="GO" id="GO:0003690">
    <property type="term" value="F:double-stranded DNA binding"/>
    <property type="evidence" value="ECO:0007669"/>
    <property type="project" value="Ensembl"/>
</dbReference>
<dbReference type="Ensembl" id="ENSMODT00000087191.1">
    <property type="protein sequence ID" value="ENSMODP00000057579.1"/>
    <property type="gene ID" value="ENSMODG00000048070.1"/>
</dbReference>
<reference evidence="1" key="3">
    <citation type="submission" date="2025-09" db="UniProtKB">
        <authorList>
            <consortium name="Ensembl"/>
        </authorList>
    </citation>
    <scope>IDENTIFICATION</scope>
</reference>
<dbReference type="GO" id="GO:0140297">
    <property type="term" value="F:DNA-binding transcription factor binding"/>
    <property type="evidence" value="ECO:0007669"/>
    <property type="project" value="Ensembl"/>
</dbReference>